<accession>A0A165TKC7</accession>
<dbReference type="Pfam" id="PF00190">
    <property type="entry name" value="Cupin_1"/>
    <property type="match status" value="2"/>
</dbReference>
<dbReference type="GO" id="GO:0046872">
    <property type="term" value="F:metal ion binding"/>
    <property type="evidence" value="ECO:0007669"/>
    <property type="project" value="UniProtKB-KW"/>
</dbReference>
<evidence type="ECO:0000256" key="4">
    <source>
        <dbReference type="SAM" id="SignalP"/>
    </source>
</evidence>
<dbReference type="Gene3D" id="2.60.120.10">
    <property type="entry name" value="Jelly Rolls"/>
    <property type="match status" value="2"/>
</dbReference>
<dbReference type="PANTHER" id="PTHR35848">
    <property type="entry name" value="OXALATE-BINDING PROTEIN"/>
    <property type="match status" value="1"/>
</dbReference>
<evidence type="ECO:0000313" key="6">
    <source>
        <dbReference type="EMBL" id="KZT73570.1"/>
    </source>
</evidence>
<feature type="binding site" evidence="3">
    <location>
        <position position="199"/>
    </location>
    <ligand>
        <name>Mn(2+)</name>
        <dbReference type="ChEBI" id="CHEBI:29035"/>
        <label>1</label>
    </ligand>
</feature>
<keyword evidence="3" id="KW-0464">Manganese</keyword>
<dbReference type="SUPFAM" id="SSF51182">
    <property type="entry name" value="RmlC-like cupins"/>
    <property type="match status" value="1"/>
</dbReference>
<dbReference type="SMART" id="SM00835">
    <property type="entry name" value="Cupin_1"/>
    <property type="match status" value="2"/>
</dbReference>
<protein>
    <submittedName>
        <fullName evidence="6">Oxalate decarboxylase</fullName>
    </submittedName>
</protein>
<feature type="domain" description="Cupin type-1" evidence="5">
    <location>
        <begin position="111"/>
        <end position="255"/>
    </location>
</feature>
<feature type="binding site" evidence="3">
    <location>
        <position position="335"/>
    </location>
    <ligand>
        <name>Mn(2+)</name>
        <dbReference type="ChEBI" id="CHEBI:29035"/>
        <label>2</label>
    </ligand>
</feature>
<dbReference type="InterPro" id="IPR014710">
    <property type="entry name" value="RmlC-like_jellyroll"/>
</dbReference>
<comment type="cofactor">
    <cofactor evidence="3">
        <name>Mn(2+)</name>
        <dbReference type="ChEBI" id="CHEBI:29035"/>
    </cofactor>
    <text evidence="3">Binds 2 manganese ions per subunit.</text>
</comment>
<evidence type="ECO:0000256" key="2">
    <source>
        <dbReference type="PIRSR" id="PIRSR617774-1"/>
    </source>
</evidence>
<feature type="binding site" evidence="3">
    <location>
        <position position="160"/>
    </location>
    <ligand>
        <name>Mn(2+)</name>
        <dbReference type="ChEBI" id="CHEBI:29035"/>
        <label>1</label>
    </ligand>
</feature>
<feature type="chain" id="PRO_5007867212" evidence="4">
    <location>
        <begin position="21"/>
        <end position="444"/>
    </location>
</feature>
<dbReference type="EMBL" id="KV429036">
    <property type="protein sequence ID" value="KZT73570.1"/>
    <property type="molecule type" value="Genomic_DNA"/>
</dbReference>
<feature type="binding site" evidence="3">
    <location>
        <position position="154"/>
    </location>
    <ligand>
        <name>Mn(2+)</name>
        <dbReference type="ChEBI" id="CHEBI:29035"/>
        <label>1</label>
    </ligand>
</feature>
<dbReference type="InterPro" id="IPR017774">
    <property type="entry name" value="Bicupin_oxalate_deCO2ase/Oxase"/>
</dbReference>
<gene>
    <name evidence="6" type="ORF">DAEQUDRAFT_794872</name>
</gene>
<keyword evidence="1 3" id="KW-0479">Metal-binding</keyword>
<evidence type="ECO:0000256" key="3">
    <source>
        <dbReference type="PIRSR" id="PIRSR617774-2"/>
    </source>
</evidence>
<keyword evidence="4" id="KW-0732">Signal</keyword>
<dbReference type="InterPro" id="IPR006045">
    <property type="entry name" value="Cupin_1"/>
</dbReference>
<sequence>MSKLLASVFCAIVLTSAALAAPTGSAAASASAIPSAVMSAEPEQETTTHASDDPNGVLWNLTTTSDPQPIRGTLGASIMAQQNIPLQQMNPDLLAPPTTDNGDIPNFKWSFTMSTNRLQTGGYARQQNVNSMPIATSMAGVNMRLEAGAIRELHWHKEGEWAYVLSGQMQVSAVDTSGRNFLGTVNAGDLWYFPAGIPHSLQATATNPDGAEFLLALPTPTSYSSDLYVQLTDWLAHTPKDVLAKNFGTTIEAFDNIPATELYIFPGAAPSPDAVAPEDPQGQVPSPYTFLLSQTPATTYAGGSVRIADSTTFNVSTGIAVADVTVAPGGMRYWHPTQDEWTYYISGNARVTSFASSSTARTYNYQAGDIGFFPASYGHYVENIGDTDLHFLEIFNTDVYEDVSLNQWLGVIPPELVQEHLDLPADTLAALAKTKPVIVGSTAV</sequence>
<reference evidence="6 7" key="1">
    <citation type="journal article" date="2016" name="Mol. Biol. Evol.">
        <title>Comparative Genomics of Early-Diverging Mushroom-Forming Fungi Provides Insights into the Origins of Lignocellulose Decay Capabilities.</title>
        <authorList>
            <person name="Nagy L.G."/>
            <person name="Riley R."/>
            <person name="Tritt A."/>
            <person name="Adam C."/>
            <person name="Daum C."/>
            <person name="Floudas D."/>
            <person name="Sun H."/>
            <person name="Yadav J.S."/>
            <person name="Pangilinan J."/>
            <person name="Larsson K.H."/>
            <person name="Matsuura K."/>
            <person name="Barry K."/>
            <person name="Labutti K."/>
            <person name="Kuo R."/>
            <person name="Ohm R.A."/>
            <person name="Bhattacharya S.S."/>
            <person name="Shirouzu T."/>
            <person name="Yoshinaga Y."/>
            <person name="Martin F.M."/>
            <person name="Grigoriev I.V."/>
            <person name="Hibbett D.S."/>
        </authorList>
    </citation>
    <scope>NUCLEOTIDE SEQUENCE [LARGE SCALE GENOMIC DNA]</scope>
    <source>
        <strain evidence="6 7">L-15889</strain>
    </source>
</reference>
<feature type="binding site" evidence="3">
    <location>
        <position position="156"/>
    </location>
    <ligand>
        <name>Mn(2+)</name>
        <dbReference type="ChEBI" id="CHEBI:29035"/>
        <label>1</label>
    </ligand>
</feature>
<name>A0A165TKC7_9APHY</name>
<dbReference type="NCBIfam" id="TIGR03404">
    <property type="entry name" value="bicupin_oxalic"/>
    <property type="match status" value="1"/>
</dbReference>
<dbReference type="OrthoDB" id="10263073at2759"/>
<evidence type="ECO:0000313" key="7">
    <source>
        <dbReference type="Proteomes" id="UP000076727"/>
    </source>
</evidence>
<dbReference type="InterPro" id="IPR011051">
    <property type="entry name" value="RmlC_Cupin_sf"/>
</dbReference>
<feature type="domain" description="Cupin type-1" evidence="5">
    <location>
        <begin position="289"/>
        <end position="429"/>
    </location>
</feature>
<evidence type="ECO:0000259" key="5">
    <source>
        <dbReference type="SMART" id="SM00835"/>
    </source>
</evidence>
<dbReference type="InterPro" id="IPR051610">
    <property type="entry name" value="GPI/OXD"/>
</dbReference>
<dbReference type="STRING" id="1314783.A0A165TKC7"/>
<organism evidence="6 7">
    <name type="scientific">Daedalea quercina L-15889</name>
    <dbReference type="NCBI Taxonomy" id="1314783"/>
    <lineage>
        <taxon>Eukaryota</taxon>
        <taxon>Fungi</taxon>
        <taxon>Dikarya</taxon>
        <taxon>Basidiomycota</taxon>
        <taxon>Agaricomycotina</taxon>
        <taxon>Agaricomycetes</taxon>
        <taxon>Polyporales</taxon>
        <taxon>Fomitopsis</taxon>
    </lineage>
</organism>
<keyword evidence="7" id="KW-1185">Reference proteome</keyword>
<dbReference type="CDD" id="cd20305">
    <property type="entry name" value="cupin_OxDC_C"/>
    <property type="match status" value="1"/>
</dbReference>
<feature type="signal peptide" evidence="4">
    <location>
        <begin position="1"/>
        <end position="20"/>
    </location>
</feature>
<evidence type="ECO:0000256" key="1">
    <source>
        <dbReference type="ARBA" id="ARBA00022723"/>
    </source>
</evidence>
<dbReference type="AlphaFoldDB" id="A0A165TKC7"/>
<proteinExistence type="predicted"/>
<dbReference type="CDD" id="cd20304">
    <property type="entry name" value="cupin_OxDC_N"/>
    <property type="match status" value="1"/>
</dbReference>
<dbReference type="PANTHER" id="PTHR35848:SF9">
    <property type="entry name" value="SLL1358 PROTEIN"/>
    <property type="match status" value="1"/>
</dbReference>
<feature type="binding site" evidence="3">
    <location>
        <position position="379"/>
    </location>
    <ligand>
        <name>Mn(2+)</name>
        <dbReference type="ChEBI" id="CHEBI:29035"/>
        <label>2</label>
    </ligand>
</feature>
<feature type="active site" description="Proton donor" evidence="2">
    <location>
        <position position="393"/>
    </location>
</feature>
<dbReference type="GO" id="GO:0033609">
    <property type="term" value="P:oxalate metabolic process"/>
    <property type="evidence" value="ECO:0007669"/>
    <property type="project" value="InterPro"/>
</dbReference>
<feature type="binding site" evidence="3">
    <location>
        <position position="340"/>
    </location>
    <ligand>
        <name>Mn(2+)</name>
        <dbReference type="ChEBI" id="CHEBI:29035"/>
        <label>2</label>
    </ligand>
</feature>
<dbReference type="Proteomes" id="UP000076727">
    <property type="component" value="Unassembled WGS sequence"/>
</dbReference>